<keyword evidence="9 18" id="KW-0436">Ligase</keyword>
<dbReference type="HOGENOM" id="CLU_015869_1_2_11"/>
<keyword evidence="12 18" id="KW-0067">ATP-binding</keyword>
<dbReference type="GO" id="GO:0005737">
    <property type="term" value="C:cytoplasm"/>
    <property type="evidence" value="ECO:0007669"/>
    <property type="project" value="TreeGrafter"/>
</dbReference>
<keyword evidence="19" id="KW-0472">Membrane</keyword>
<evidence type="ECO:0000256" key="9">
    <source>
        <dbReference type="ARBA" id="ARBA00022598"/>
    </source>
</evidence>
<evidence type="ECO:0000256" key="7">
    <source>
        <dbReference type="ARBA" id="ARBA00013025"/>
    </source>
</evidence>
<evidence type="ECO:0000256" key="4">
    <source>
        <dbReference type="ARBA" id="ARBA00008276"/>
    </source>
</evidence>
<feature type="domain" description="Mur ligase C-terminal" evidence="20">
    <location>
        <begin position="317"/>
        <end position="433"/>
    </location>
</feature>
<evidence type="ECO:0000313" key="22">
    <source>
        <dbReference type="EMBL" id="ACV08627.1"/>
    </source>
</evidence>
<evidence type="ECO:0000259" key="21">
    <source>
        <dbReference type="Pfam" id="PF08245"/>
    </source>
</evidence>
<evidence type="ECO:0000256" key="18">
    <source>
        <dbReference type="PIRNR" id="PIRNR001563"/>
    </source>
</evidence>
<name>C7R305_JONDD</name>
<keyword evidence="11 18" id="KW-0547">Nucleotide-binding</keyword>
<dbReference type="SUPFAM" id="SSF53244">
    <property type="entry name" value="MurD-like peptide ligases, peptide-binding domain"/>
    <property type="match status" value="1"/>
</dbReference>
<keyword evidence="19" id="KW-0812">Transmembrane</keyword>
<dbReference type="PANTHER" id="PTHR11136:SF0">
    <property type="entry name" value="DIHYDROFOLATE SYNTHETASE-RELATED"/>
    <property type="match status" value="1"/>
</dbReference>
<keyword evidence="14" id="KW-0289">Folate biosynthesis</keyword>
<organism evidence="22 23">
    <name type="scientific">Jonesia denitrificans (strain ATCC 14870 / DSM 20603 / BCRC 15368 / CIP 55.134 / JCM 11481 / NBRC 15587 / NCTC 10816 / Prevot 55134)</name>
    <name type="common">Listeria denitrificans</name>
    <dbReference type="NCBI Taxonomy" id="471856"/>
    <lineage>
        <taxon>Bacteria</taxon>
        <taxon>Bacillati</taxon>
        <taxon>Actinomycetota</taxon>
        <taxon>Actinomycetes</taxon>
        <taxon>Micrococcales</taxon>
        <taxon>Jonesiaceae</taxon>
        <taxon>Jonesia</taxon>
    </lineage>
</organism>
<reference evidence="22 23" key="1">
    <citation type="journal article" date="2009" name="Stand. Genomic Sci.">
        <title>Complete genome sequence of Jonesia denitrificans type strain (Prevot 55134).</title>
        <authorList>
            <person name="Pukall R."/>
            <person name="Gehrich-Schroter G."/>
            <person name="Lapidus A."/>
            <person name="Nolan M."/>
            <person name="Glavina Del Rio T."/>
            <person name="Lucas S."/>
            <person name="Chen F."/>
            <person name="Tice H."/>
            <person name="Pitluck S."/>
            <person name="Cheng J.F."/>
            <person name="Copeland A."/>
            <person name="Saunders E."/>
            <person name="Brettin T."/>
            <person name="Detter J.C."/>
            <person name="Bruce D."/>
            <person name="Goodwin L."/>
            <person name="Pati A."/>
            <person name="Ivanova N."/>
            <person name="Mavromatis K."/>
            <person name="Ovchinnikova G."/>
            <person name="Chen A."/>
            <person name="Palaniappan K."/>
            <person name="Land M."/>
            <person name="Hauser L."/>
            <person name="Chang Y.J."/>
            <person name="Jeffries C.D."/>
            <person name="Chain P."/>
            <person name="Goker M."/>
            <person name="Bristow J."/>
            <person name="Eisen J.A."/>
            <person name="Markowitz V."/>
            <person name="Hugenholtz P."/>
            <person name="Kyrpides N.C."/>
            <person name="Klenk H.P."/>
            <person name="Han C."/>
        </authorList>
    </citation>
    <scope>NUCLEOTIDE SEQUENCE [LARGE SCALE GENOMIC DNA]</scope>
    <source>
        <strain evidence="23">ATCC 14870 / DSM 20603 / BCRC 15368 / CIP 55.134 / JCM 11481 / NBRC 15587 / NCTC 10816 / Prevot 55134</strain>
    </source>
</reference>
<evidence type="ECO:0000256" key="6">
    <source>
        <dbReference type="ARBA" id="ARBA00013023"/>
    </source>
</evidence>
<dbReference type="PIRSF" id="PIRSF001563">
    <property type="entry name" value="Folylpolyglu_synth"/>
    <property type="match status" value="1"/>
</dbReference>
<dbReference type="InterPro" id="IPR036565">
    <property type="entry name" value="Mur-like_cat_sf"/>
</dbReference>
<keyword evidence="10" id="KW-0479">Metal-binding</keyword>
<dbReference type="PROSITE" id="PS01011">
    <property type="entry name" value="FOLYLPOLYGLU_SYNT_1"/>
    <property type="match status" value="1"/>
</dbReference>
<evidence type="ECO:0000256" key="12">
    <source>
        <dbReference type="ARBA" id="ARBA00022840"/>
    </source>
</evidence>
<dbReference type="GO" id="GO:0046656">
    <property type="term" value="P:folic acid biosynthetic process"/>
    <property type="evidence" value="ECO:0007669"/>
    <property type="project" value="UniProtKB-KW"/>
</dbReference>
<evidence type="ECO:0000259" key="20">
    <source>
        <dbReference type="Pfam" id="PF02875"/>
    </source>
</evidence>
<dbReference type="Pfam" id="PF08245">
    <property type="entry name" value="Mur_ligase_M"/>
    <property type="match status" value="1"/>
</dbReference>
<comment type="cofactor">
    <cofactor evidence="1">
        <name>Mg(2+)</name>
        <dbReference type="ChEBI" id="CHEBI:18420"/>
    </cofactor>
</comment>
<keyword evidence="13" id="KW-0460">Magnesium</keyword>
<evidence type="ECO:0000256" key="16">
    <source>
        <dbReference type="ARBA" id="ARBA00047493"/>
    </source>
</evidence>
<comment type="pathway">
    <text evidence="3">Cofactor biosynthesis; tetrahydrofolylpolyglutamate biosynthesis.</text>
</comment>
<evidence type="ECO:0000256" key="17">
    <source>
        <dbReference type="ARBA" id="ARBA00049161"/>
    </source>
</evidence>
<dbReference type="GO" id="GO:0046872">
    <property type="term" value="F:metal ion binding"/>
    <property type="evidence" value="ECO:0007669"/>
    <property type="project" value="UniProtKB-KW"/>
</dbReference>
<evidence type="ECO:0000256" key="5">
    <source>
        <dbReference type="ARBA" id="ARBA00011245"/>
    </source>
</evidence>
<dbReference type="KEGG" id="jde:Jden_0971"/>
<dbReference type="InterPro" id="IPR036615">
    <property type="entry name" value="Mur_ligase_C_dom_sf"/>
</dbReference>
<comment type="catalytic activity">
    <reaction evidence="17">
        <text>7,8-dihydropteroate + L-glutamate + ATP = 7,8-dihydrofolate + ADP + phosphate + H(+)</text>
        <dbReference type="Rhea" id="RHEA:23584"/>
        <dbReference type="ChEBI" id="CHEBI:15378"/>
        <dbReference type="ChEBI" id="CHEBI:17839"/>
        <dbReference type="ChEBI" id="CHEBI:29985"/>
        <dbReference type="ChEBI" id="CHEBI:30616"/>
        <dbReference type="ChEBI" id="CHEBI:43474"/>
        <dbReference type="ChEBI" id="CHEBI:57451"/>
        <dbReference type="ChEBI" id="CHEBI:456216"/>
        <dbReference type="EC" id="6.3.2.12"/>
    </reaction>
</comment>
<evidence type="ECO:0000313" key="23">
    <source>
        <dbReference type="Proteomes" id="UP000000628"/>
    </source>
</evidence>
<comment type="catalytic activity">
    <reaction evidence="16">
        <text>(6S)-5,6,7,8-tetrahydrofolyl-(gamma-L-Glu)(n) + L-glutamate + ATP = (6S)-5,6,7,8-tetrahydrofolyl-(gamma-L-Glu)(n+1) + ADP + phosphate + H(+)</text>
        <dbReference type="Rhea" id="RHEA:10580"/>
        <dbReference type="Rhea" id="RHEA-COMP:14738"/>
        <dbReference type="Rhea" id="RHEA-COMP:14740"/>
        <dbReference type="ChEBI" id="CHEBI:15378"/>
        <dbReference type="ChEBI" id="CHEBI:29985"/>
        <dbReference type="ChEBI" id="CHEBI:30616"/>
        <dbReference type="ChEBI" id="CHEBI:43474"/>
        <dbReference type="ChEBI" id="CHEBI:141005"/>
        <dbReference type="ChEBI" id="CHEBI:456216"/>
        <dbReference type="EC" id="6.3.2.17"/>
    </reaction>
</comment>
<accession>C7R305</accession>
<feature type="transmembrane region" description="Helical" evidence="19">
    <location>
        <begin position="436"/>
        <end position="457"/>
    </location>
</feature>
<evidence type="ECO:0000256" key="2">
    <source>
        <dbReference type="ARBA" id="ARBA00004799"/>
    </source>
</evidence>
<dbReference type="RefSeq" id="WP_015771255.1">
    <property type="nucleotide sequence ID" value="NC_013174.1"/>
</dbReference>
<evidence type="ECO:0000256" key="11">
    <source>
        <dbReference type="ARBA" id="ARBA00022741"/>
    </source>
</evidence>
<dbReference type="Gene3D" id="3.40.1190.10">
    <property type="entry name" value="Mur-like, catalytic domain"/>
    <property type="match status" value="1"/>
</dbReference>
<dbReference type="PROSITE" id="PS01012">
    <property type="entry name" value="FOLYLPOLYGLU_SYNT_2"/>
    <property type="match status" value="1"/>
</dbReference>
<dbReference type="InterPro" id="IPR018109">
    <property type="entry name" value="Folylpolyglutamate_synth_CS"/>
</dbReference>
<dbReference type="GO" id="GO:0004326">
    <property type="term" value="F:tetrahydrofolylpolyglutamate synthase activity"/>
    <property type="evidence" value="ECO:0007669"/>
    <property type="project" value="UniProtKB-EC"/>
</dbReference>
<dbReference type="SUPFAM" id="SSF53623">
    <property type="entry name" value="MurD-like peptide ligases, catalytic domain"/>
    <property type="match status" value="1"/>
</dbReference>
<dbReference type="FunFam" id="3.40.1190.10:FF:000004">
    <property type="entry name" value="Dihydrofolate synthase/folylpolyglutamate synthase"/>
    <property type="match status" value="1"/>
</dbReference>
<evidence type="ECO:0000256" key="10">
    <source>
        <dbReference type="ARBA" id="ARBA00022723"/>
    </source>
</evidence>
<dbReference type="PANTHER" id="PTHR11136">
    <property type="entry name" value="FOLYLPOLYGLUTAMATE SYNTHASE-RELATED"/>
    <property type="match status" value="1"/>
</dbReference>
<evidence type="ECO:0000256" key="8">
    <source>
        <dbReference type="ARBA" id="ARBA00019357"/>
    </source>
</evidence>
<evidence type="ECO:0000256" key="13">
    <source>
        <dbReference type="ARBA" id="ARBA00022842"/>
    </source>
</evidence>
<dbReference type="Pfam" id="PF02875">
    <property type="entry name" value="Mur_ligase_C"/>
    <property type="match status" value="1"/>
</dbReference>
<feature type="domain" description="Mur ligase central" evidence="21">
    <location>
        <begin position="149"/>
        <end position="290"/>
    </location>
</feature>
<dbReference type="EMBL" id="CP001706">
    <property type="protein sequence ID" value="ACV08627.1"/>
    <property type="molecule type" value="Genomic_DNA"/>
</dbReference>
<evidence type="ECO:0000256" key="1">
    <source>
        <dbReference type="ARBA" id="ARBA00001946"/>
    </source>
</evidence>
<dbReference type="eggNOG" id="COG0285">
    <property type="taxonomic scope" value="Bacteria"/>
</dbReference>
<dbReference type="NCBIfam" id="TIGR01499">
    <property type="entry name" value="folC"/>
    <property type="match status" value="1"/>
</dbReference>
<evidence type="ECO:0000256" key="3">
    <source>
        <dbReference type="ARBA" id="ARBA00005150"/>
    </source>
</evidence>
<dbReference type="EC" id="6.3.2.17" evidence="7"/>
<proteinExistence type="inferred from homology"/>
<dbReference type="InterPro" id="IPR004101">
    <property type="entry name" value="Mur_ligase_C"/>
</dbReference>
<dbReference type="InterPro" id="IPR013221">
    <property type="entry name" value="Mur_ligase_cen"/>
</dbReference>
<keyword evidence="19" id="KW-1133">Transmembrane helix</keyword>
<dbReference type="AlphaFoldDB" id="C7R305"/>
<comment type="pathway">
    <text evidence="2">Cofactor biosynthesis; tetrahydrofolate biosynthesis; 7,8-dihydrofolate from 2-amino-4-hydroxy-6-hydroxymethyl-7,8-dihydropteridine diphosphate and 4-aminobenzoate: step 2/2.</text>
</comment>
<evidence type="ECO:0000256" key="19">
    <source>
        <dbReference type="SAM" id="Phobius"/>
    </source>
</evidence>
<keyword evidence="23" id="KW-1185">Reference proteome</keyword>
<gene>
    <name evidence="22" type="ordered locus">Jden_0971</name>
</gene>
<sequence length="463" mass="49011">MAKKDTEFQDSAQDRDDLARVYHAIMARNPEHDFEPTLDRVTQVLDLLGNPQHAFRSVHITGTNGKTSTARMVESLVAEHGLRTGRFTSPHLASVTERITIDGEPVSARRFVEVYEDVIPYIEMVDASSQAVGGPALSFFEVLVVMAYAAFADAPVDVAVVEVGMGGVWDATNVITPQVSIITPISLDHTQWLGDTYADIAAEKAGIIKEGRPVIVSAQPPSAHDVIVHRAHEVGAQVIADGVDMGVASRLPAVGGQLVSLRTPAATYTDVFLPLFGSYQADNAVAALVATEVVMAGGGALHGDIVEAGFAKVTSPGRLEVVRSSPTIVLDAAHNPGGIEALTQALDESFDFTRLVGVVSCLADKDAETLFALLEPHLAEVVVTSIDSPRAADIEDLADIARDIFGEDRVAVEPVLDAAIDAAATRAESQDTVGSGIGTGVLIVGSVLLVAHARSLLLRERRR</sequence>
<dbReference type="Gene3D" id="3.90.190.20">
    <property type="entry name" value="Mur ligase, C-terminal domain"/>
    <property type="match status" value="1"/>
</dbReference>
<dbReference type="InterPro" id="IPR001645">
    <property type="entry name" value="Folylpolyglutamate_synth"/>
</dbReference>
<dbReference type="Proteomes" id="UP000000628">
    <property type="component" value="Chromosome"/>
</dbReference>
<comment type="subunit">
    <text evidence="5">Monomer.</text>
</comment>
<protein>
    <recommendedName>
        <fullName evidence="8">Dihydrofolate synthase/folylpolyglutamate synthase</fullName>
        <ecNumber evidence="6">6.3.2.12</ecNumber>
        <ecNumber evidence="7">6.3.2.17</ecNumber>
    </recommendedName>
    <alternativeName>
        <fullName evidence="15">Tetrahydrofolylpolyglutamate synthase</fullName>
    </alternativeName>
</protein>
<dbReference type="STRING" id="471856.Jden_0971"/>
<dbReference type="GO" id="GO:0008841">
    <property type="term" value="F:dihydrofolate synthase activity"/>
    <property type="evidence" value="ECO:0007669"/>
    <property type="project" value="UniProtKB-EC"/>
</dbReference>
<evidence type="ECO:0000256" key="14">
    <source>
        <dbReference type="ARBA" id="ARBA00022909"/>
    </source>
</evidence>
<dbReference type="GO" id="GO:0005524">
    <property type="term" value="F:ATP binding"/>
    <property type="evidence" value="ECO:0007669"/>
    <property type="project" value="UniProtKB-KW"/>
</dbReference>
<dbReference type="EC" id="6.3.2.12" evidence="6"/>
<evidence type="ECO:0000256" key="15">
    <source>
        <dbReference type="ARBA" id="ARBA00030592"/>
    </source>
</evidence>
<comment type="similarity">
    <text evidence="4 18">Belongs to the folylpolyglutamate synthase family.</text>
</comment>